<reference evidence="3" key="1">
    <citation type="submission" date="2015-11" db="EMBL/GenBank/DDBJ databases">
        <authorList>
            <person name="Varghese N."/>
        </authorList>
    </citation>
    <scope>NUCLEOTIDE SEQUENCE [LARGE SCALE GENOMIC DNA]</scope>
    <source>
        <strain evidence="3">DSM 45899</strain>
    </source>
</reference>
<dbReference type="Gene3D" id="1.10.260.160">
    <property type="match status" value="1"/>
</dbReference>
<name>A0A0S4QP04_9ACTN</name>
<accession>A0A0S4QP04</accession>
<keyword evidence="3" id="KW-1185">Reference proteome</keyword>
<dbReference type="Gene3D" id="3.40.50.1820">
    <property type="entry name" value="alpha/beta hydrolase"/>
    <property type="match status" value="1"/>
</dbReference>
<dbReference type="GO" id="GO:0004806">
    <property type="term" value="F:triacylglycerol lipase activity"/>
    <property type="evidence" value="ECO:0007669"/>
    <property type="project" value="InterPro"/>
</dbReference>
<gene>
    <name evidence="2" type="ORF">Ga0074812_11243</name>
</gene>
<dbReference type="EMBL" id="FAOZ01000012">
    <property type="protein sequence ID" value="CUU57383.1"/>
    <property type="molecule type" value="Genomic_DNA"/>
</dbReference>
<dbReference type="InterPro" id="IPR006311">
    <property type="entry name" value="TAT_signal"/>
</dbReference>
<dbReference type="GO" id="GO:0016042">
    <property type="term" value="P:lipid catabolic process"/>
    <property type="evidence" value="ECO:0007669"/>
    <property type="project" value="InterPro"/>
</dbReference>
<dbReference type="SUPFAM" id="SSF53474">
    <property type="entry name" value="alpha/beta-Hydrolases"/>
    <property type="match status" value="1"/>
</dbReference>
<dbReference type="InterPro" id="IPR005152">
    <property type="entry name" value="Lipase_secreted"/>
</dbReference>
<sequence length="439" mass="46711">MTSHSDRQVRFRWSRLHRASFLAVSGATAAALIAPPIGAVPAFATDHRGRWAVQDHDGTAGHRAPWRGDLVSSTPLTTLADRADVEAFLRAQSFDAGTVRYGVSTFRLVYRTVDAHGAPTTASGLLAIPENDNGRLRPVLFAHGTQIFKGDAPSTSSDGFLTGPPITFAAAGFAAVAPDYLGLGEGPGPHPWMDVPSETTASLDLLRAARSFLAGRGTQLGRDVLATGFSQGASAALGLGRALHDGADPWFRLGALAPISGGYDFQNAQIPAMLDGELHPKFSVAYTAYLLVAYNRLHHIYDTPAAMFQPPYVDVAELFDGTHQGLEVLNGLPDTLADLLTPQGFALLAHPTGAFAQALTVLDSVCSGWAPAAPFRLYYSPGDEQAANLNSIHCQERFAAGGRRVRLVDLGVNRDYSGFVHEGSELLGTAAIVRWFLTL</sequence>
<evidence type="ECO:0008006" key="4">
    <source>
        <dbReference type="Google" id="ProtNLM"/>
    </source>
</evidence>
<evidence type="ECO:0000313" key="2">
    <source>
        <dbReference type="EMBL" id="CUU57383.1"/>
    </source>
</evidence>
<dbReference type="RefSeq" id="WP_207550373.1">
    <property type="nucleotide sequence ID" value="NZ_FAOZ01000012.1"/>
</dbReference>
<evidence type="ECO:0000313" key="3">
    <source>
        <dbReference type="Proteomes" id="UP000198802"/>
    </source>
</evidence>
<dbReference type="PANTHER" id="PTHR34853">
    <property type="match status" value="1"/>
</dbReference>
<dbReference type="PIRSF" id="PIRSF029171">
    <property type="entry name" value="Esterase_LipA"/>
    <property type="match status" value="1"/>
</dbReference>
<evidence type="ECO:0000256" key="1">
    <source>
        <dbReference type="SAM" id="SignalP"/>
    </source>
</evidence>
<dbReference type="PANTHER" id="PTHR34853:SF1">
    <property type="entry name" value="LIPASE 5"/>
    <property type="match status" value="1"/>
</dbReference>
<organism evidence="2 3">
    <name type="scientific">Parafrankia irregularis</name>
    <dbReference type="NCBI Taxonomy" id="795642"/>
    <lineage>
        <taxon>Bacteria</taxon>
        <taxon>Bacillati</taxon>
        <taxon>Actinomycetota</taxon>
        <taxon>Actinomycetes</taxon>
        <taxon>Frankiales</taxon>
        <taxon>Frankiaceae</taxon>
        <taxon>Parafrankia</taxon>
    </lineage>
</organism>
<feature type="signal peptide" evidence="1">
    <location>
        <begin position="1"/>
        <end position="29"/>
    </location>
</feature>
<proteinExistence type="predicted"/>
<keyword evidence="1" id="KW-0732">Signal</keyword>
<dbReference type="AlphaFoldDB" id="A0A0S4QP04"/>
<dbReference type="InterPro" id="IPR029058">
    <property type="entry name" value="AB_hydrolase_fold"/>
</dbReference>
<protein>
    <recommendedName>
        <fullName evidence="4">Secretory lipase</fullName>
    </recommendedName>
</protein>
<dbReference type="PROSITE" id="PS51318">
    <property type="entry name" value="TAT"/>
    <property type="match status" value="1"/>
</dbReference>
<dbReference type="Proteomes" id="UP000198802">
    <property type="component" value="Unassembled WGS sequence"/>
</dbReference>
<feature type="chain" id="PRO_5039603525" description="Secretory lipase" evidence="1">
    <location>
        <begin position="30"/>
        <end position="439"/>
    </location>
</feature>